<accession>A0A2T0T5A4</accession>
<reference evidence="1 2" key="1">
    <citation type="submission" date="2018-03" db="EMBL/GenBank/DDBJ databases">
        <title>Genomic Encyclopedia of Archaeal and Bacterial Type Strains, Phase II (KMG-II): from individual species to whole genera.</title>
        <authorList>
            <person name="Goeker M."/>
        </authorList>
    </citation>
    <scope>NUCLEOTIDE SEQUENCE [LARGE SCALE GENOMIC DNA]</scope>
    <source>
        <strain evidence="1 2">DSM 28354</strain>
    </source>
</reference>
<dbReference type="AlphaFoldDB" id="A0A2T0T5A4"/>
<sequence length="163" mass="18263">MQDQLVTPELSRQRLLAIADHLDKPQAELMNNVFDFTSVIETHGCGTLGCALGEYPVIFPDHFEVKKHNGSLHIVAKGSDTSIWSVNRKFLGIPDSAEDLLFCPNPDRQAEYDGEDMDEDISDFVYLFNEGVKGLPGYATKEQVAANIRRYVMAFLPEQEQAV</sequence>
<organism evidence="1 2">
    <name type="scientific">Spirosoma oryzae</name>
    <dbReference type="NCBI Taxonomy" id="1469603"/>
    <lineage>
        <taxon>Bacteria</taxon>
        <taxon>Pseudomonadati</taxon>
        <taxon>Bacteroidota</taxon>
        <taxon>Cytophagia</taxon>
        <taxon>Cytophagales</taxon>
        <taxon>Cytophagaceae</taxon>
        <taxon>Spirosoma</taxon>
    </lineage>
</organism>
<evidence type="ECO:0000313" key="2">
    <source>
        <dbReference type="Proteomes" id="UP000238375"/>
    </source>
</evidence>
<evidence type="ECO:0000313" key="1">
    <source>
        <dbReference type="EMBL" id="PRY40847.1"/>
    </source>
</evidence>
<dbReference type="RefSeq" id="WP_106137289.1">
    <property type="nucleotide sequence ID" value="NZ_PVTE01000006.1"/>
</dbReference>
<name>A0A2T0T5A4_9BACT</name>
<comment type="caution">
    <text evidence="1">The sequence shown here is derived from an EMBL/GenBank/DDBJ whole genome shotgun (WGS) entry which is preliminary data.</text>
</comment>
<gene>
    <name evidence="1" type="ORF">CLV58_10630</name>
</gene>
<keyword evidence="2" id="KW-1185">Reference proteome</keyword>
<dbReference type="EMBL" id="PVTE01000006">
    <property type="protein sequence ID" value="PRY40847.1"/>
    <property type="molecule type" value="Genomic_DNA"/>
</dbReference>
<proteinExistence type="predicted"/>
<dbReference type="Proteomes" id="UP000238375">
    <property type="component" value="Unassembled WGS sequence"/>
</dbReference>
<protein>
    <submittedName>
        <fullName evidence="1">Uncharacterized protein</fullName>
    </submittedName>
</protein>